<dbReference type="InParanoid" id="A0A6C2YIW0"/>
<keyword evidence="8 12" id="KW-0812">Transmembrane</keyword>
<comment type="subcellular location">
    <subcellularLocation>
        <location evidence="2">Membrane</location>
        <topology evidence="2">Multi-pass membrane protein</topology>
    </subcellularLocation>
</comment>
<organism evidence="13">
    <name type="scientific">Tuwongella immobilis</name>
    <dbReference type="NCBI Taxonomy" id="692036"/>
    <lineage>
        <taxon>Bacteria</taxon>
        <taxon>Pseudomonadati</taxon>
        <taxon>Planctomycetota</taxon>
        <taxon>Planctomycetia</taxon>
        <taxon>Gemmatales</taxon>
        <taxon>Gemmataceae</taxon>
        <taxon>Tuwongella</taxon>
    </lineage>
</organism>
<dbReference type="Gene3D" id="1.10.357.140">
    <property type="entry name" value="UbiA prenyltransferase"/>
    <property type="match status" value="1"/>
</dbReference>
<feature type="transmembrane region" description="Helical" evidence="12">
    <location>
        <begin position="270"/>
        <end position="292"/>
    </location>
</feature>
<keyword evidence="6 13" id="KW-0808">Transferase</keyword>
<dbReference type="FunFam" id="1.20.120.1780:FF:000001">
    <property type="entry name" value="4-hydroxybenzoate octaprenyltransferase"/>
    <property type="match status" value="1"/>
</dbReference>
<accession>A0A6C2YIW0</accession>
<dbReference type="Pfam" id="PF01040">
    <property type="entry name" value="UbiA"/>
    <property type="match status" value="1"/>
</dbReference>
<dbReference type="InterPro" id="IPR000537">
    <property type="entry name" value="UbiA_prenyltransferase"/>
</dbReference>
<keyword evidence="5" id="KW-0997">Cell inner membrane</keyword>
<evidence type="ECO:0000256" key="3">
    <source>
        <dbReference type="ARBA" id="ARBA00005985"/>
    </source>
</evidence>
<dbReference type="Proteomes" id="UP000464378">
    <property type="component" value="Chromosome"/>
</dbReference>
<protein>
    <recommendedName>
        <fullName evidence="11">4-hydroxybenzoate polyprenyltransferase</fullName>
        <ecNumber evidence="11">2.5.1.39</ecNumber>
    </recommendedName>
</protein>
<evidence type="ECO:0000256" key="12">
    <source>
        <dbReference type="SAM" id="Phobius"/>
    </source>
</evidence>
<keyword evidence="7" id="KW-0831">Ubiquinone biosynthesis</keyword>
<dbReference type="FunFam" id="1.10.357.140:FF:000008">
    <property type="entry name" value="4-hydroxybenzoate octaprenyltransferase"/>
    <property type="match status" value="1"/>
</dbReference>
<dbReference type="FunCoup" id="A0A6C2YIW0">
    <property type="interactions" value="390"/>
</dbReference>
<feature type="transmembrane region" description="Helical" evidence="12">
    <location>
        <begin position="140"/>
        <end position="160"/>
    </location>
</feature>
<evidence type="ECO:0000256" key="8">
    <source>
        <dbReference type="ARBA" id="ARBA00022692"/>
    </source>
</evidence>
<dbReference type="EMBL" id="LR586016">
    <property type="protein sequence ID" value="VIP01221.1"/>
    <property type="molecule type" value="Genomic_DNA"/>
</dbReference>
<dbReference type="PANTHER" id="PTHR11048:SF28">
    <property type="entry name" value="4-HYDROXYBENZOATE POLYPRENYLTRANSFERASE, MITOCHONDRIAL"/>
    <property type="match status" value="1"/>
</dbReference>
<comment type="cofactor">
    <cofactor evidence="1">
        <name>Mg(2+)</name>
        <dbReference type="ChEBI" id="CHEBI:18420"/>
    </cofactor>
</comment>
<feature type="transmembrane region" description="Helical" evidence="12">
    <location>
        <begin position="166"/>
        <end position="187"/>
    </location>
</feature>
<comment type="similarity">
    <text evidence="3">Belongs to the UbiA prenyltransferase family.</text>
</comment>
<evidence type="ECO:0000256" key="1">
    <source>
        <dbReference type="ARBA" id="ARBA00001946"/>
    </source>
</evidence>
<proteinExistence type="inferred from homology"/>
<feature type="transmembrane region" description="Helical" evidence="12">
    <location>
        <begin position="83"/>
        <end position="110"/>
    </location>
</feature>
<dbReference type="EMBL" id="LR593887">
    <property type="protein sequence ID" value="VTR97868.1"/>
    <property type="molecule type" value="Genomic_DNA"/>
</dbReference>
<feature type="transmembrane region" description="Helical" evidence="12">
    <location>
        <begin position="116"/>
        <end position="133"/>
    </location>
</feature>
<dbReference type="AlphaFoldDB" id="A0A6C2YIW0"/>
<evidence type="ECO:0000313" key="14">
    <source>
        <dbReference type="Proteomes" id="UP000464378"/>
    </source>
</evidence>
<dbReference type="NCBIfam" id="TIGR01475">
    <property type="entry name" value="ubiA_other"/>
    <property type="match status" value="1"/>
</dbReference>
<keyword evidence="4" id="KW-1003">Cell membrane</keyword>
<evidence type="ECO:0000256" key="6">
    <source>
        <dbReference type="ARBA" id="ARBA00022679"/>
    </source>
</evidence>
<dbReference type="InterPro" id="IPR006371">
    <property type="entry name" value="Polyprenyltransferase_UbiA-li"/>
</dbReference>
<dbReference type="CDD" id="cd13959">
    <property type="entry name" value="PT_UbiA_COQ2"/>
    <property type="match status" value="1"/>
</dbReference>
<keyword evidence="14" id="KW-1185">Reference proteome</keyword>
<dbReference type="InterPro" id="IPR044878">
    <property type="entry name" value="UbiA_sf"/>
</dbReference>
<evidence type="ECO:0000256" key="2">
    <source>
        <dbReference type="ARBA" id="ARBA00004141"/>
    </source>
</evidence>
<evidence type="ECO:0000256" key="10">
    <source>
        <dbReference type="ARBA" id="ARBA00023136"/>
    </source>
</evidence>
<evidence type="ECO:0000256" key="7">
    <source>
        <dbReference type="ARBA" id="ARBA00022688"/>
    </source>
</evidence>
<evidence type="ECO:0000256" key="11">
    <source>
        <dbReference type="ARBA" id="ARBA00034524"/>
    </source>
</evidence>
<dbReference type="KEGG" id="tim:GMBLW1_27390"/>
<reference evidence="13" key="1">
    <citation type="submission" date="2019-04" db="EMBL/GenBank/DDBJ databases">
        <authorList>
            <consortium name="Science for Life Laboratories"/>
        </authorList>
    </citation>
    <scope>NUCLEOTIDE SEQUENCE</scope>
    <source>
        <strain evidence="13">MBLW1</strain>
    </source>
</reference>
<feature type="transmembrane region" description="Helical" evidence="12">
    <location>
        <begin position="7"/>
        <end position="30"/>
    </location>
</feature>
<feature type="transmembrane region" description="Helical" evidence="12">
    <location>
        <begin position="238"/>
        <end position="258"/>
    </location>
</feature>
<feature type="transmembrane region" description="Helical" evidence="12">
    <location>
        <begin position="207"/>
        <end position="232"/>
    </location>
</feature>
<dbReference type="Gene3D" id="1.20.120.1780">
    <property type="entry name" value="UbiA prenyltransferase"/>
    <property type="match status" value="1"/>
</dbReference>
<keyword evidence="9 12" id="KW-1133">Transmembrane helix</keyword>
<dbReference type="GO" id="GO:0008412">
    <property type="term" value="F:4-hydroxybenzoate polyprenyltransferase activity"/>
    <property type="evidence" value="ECO:0007669"/>
    <property type="project" value="UniProtKB-EC"/>
</dbReference>
<gene>
    <name evidence="13" type="ORF">GMBLW1_27390</name>
</gene>
<dbReference type="EC" id="2.5.1.39" evidence="11"/>
<evidence type="ECO:0000256" key="5">
    <source>
        <dbReference type="ARBA" id="ARBA00022519"/>
    </source>
</evidence>
<name>A0A6C2YIW0_9BACT</name>
<feature type="transmembrane region" description="Helical" evidence="12">
    <location>
        <begin position="42"/>
        <end position="63"/>
    </location>
</feature>
<dbReference type="InterPro" id="IPR039653">
    <property type="entry name" value="Prenyltransferase"/>
</dbReference>
<dbReference type="RefSeq" id="WP_162656447.1">
    <property type="nucleotide sequence ID" value="NZ_LR593887.1"/>
</dbReference>
<dbReference type="PANTHER" id="PTHR11048">
    <property type="entry name" value="PRENYLTRANSFERASES"/>
    <property type="match status" value="1"/>
</dbReference>
<sequence>MLSRLNALLGLIRFSHTVFALPFALVSAAIAWKDEPFRWVDLLGILMCMVFARTSAMAFNRLIDRRFDAANPRTANRHIPAGILSTSSVAWFAVMSGGLFLASTGIFLLREPPNPWPLRLGLPVLLFVLGYSYTKRFTSLSHFWLGASLMLAPVAAWIAIRGITELQTPIMLGLAVFFWVAGFDILYACQDADFDRNVGLHSVPARLGIAGALRVALACHLVMPGLLFAVTLTTTHLGPIYLVGLGLLTLLLLVQHSLVRPDDLTRVNQAFFGVNAIVSIGLFIVVVLDLLID</sequence>
<evidence type="ECO:0000256" key="4">
    <source>
        <dbReference type="ARBA" id="ARBA00022475"/>
    </source>
</evidence>
<evidence type="ECO:0000256" key="9">
    <source>
        <dbReference type="ARBA" id="ARBA00022989"/>
    </source>
</evidence>
<dbReference type="GO" id="GO:0005886">
    <property type="term" value="C:plasma membrane"/>
    <property type="evidence" value="ECO:0007669"/>
    <property type="project" value="TreeGrafter"/>
</dbReference>
<dbReference type="GO" id="GO:0006744">
    <property type="term" value="P:ubiquinone biosynthetic process"/>
    <property type="evidence" value="ECO:0007669"/>
    <property type="project" value="UniProtKB-KW"/>
</dbReference>
<keyword evidence="10 12" id="KW-0472">Membrane</keyword>
<evidence type="ECO:0000313" key="13">
    <source>
        <dbReference type="EMBL" id="VIP01221.1"/>
    </source>
</evidence>